<protein>
    <submittedName>
        <fullName evidence="1">Uncharacterized protein</fullName>
    </submittedName>
</protein>
<evidence type="ECO:0000313" key="2">
    <source>
        <dbReference type="Proteomes" id="UP001218218"/>
    </source>
</evidence>
<keyword evidence="2" id="KW-1185">Reference proteome</keyword>
<organism evidence="1 2">
    <name type="scientific">Mycena albidolilacea</name>
    <dbReference type="NCBI Taxonomy" id="1033008"/>
    <lineage>
        <taxon>Eukaryota</taxon>
        <taxon>Fungi</taxon>
        <taxon>Dikarya</taxon>
        <taxon>Basidiomycota</taxon>
        <taxon>Agaricomycotina</taxon>
        <taxon>Agaricomycetes</taxon>
        <taxon>Agaricomycetidae</taxon>
        <taxon>Agaricales</taxon>
        <taxon>Marasmiineae</taxon>
        <taxon>Mycenaceae</taxon>
        <taxon>Mycena</taxon>
    </lineage>
</organism>
<evidence type="ECO:0000313" key="1">
    <source>
        <dbReference type="EMBL" id="KAJ7307716.1"/>
    </source>
</evidence>
<dbReference type="Proteomes" id="UP001218218">
    <property type="component" value="Unassembled WGS sequence"/>
</dbReference>
<proteinExistence type="predicted"/>
<name>A0AAD7EAK2_9AGAR</name>
<dbReference type="AlphaFoldDB" id="A0AAD7EAK2"/>
<sequence>MVTYPVADAHVKVGIVNHIMVLLTSGTSATRYGGAGGMEAWAASGEFPKKAIILLATYAGRGGTAHSEVGHGERDHYWRSLPPRSMLKARSAAPSALSALCAQHTP</sequence>
<gene>
    <name evidence="1" type="ORF">DFH08DRAFT_824243</name>
</gene>
<accession>A0AAD7EAK2</accession>
<reference evidence="1" key="1">
    <citation type="submission" date="2023-03" db="EMBL/GenBank/DDBJ databases">
        <title>Massive genome expansion in bonnet fungi (Mycena s.s.) driven by repeated elements and novel gene families across ecological guilds.</title>
        <authorList>
            <consortium name="Lawrence Berkeley National Laboratory"/>
            <person name="Harder C.B."/>
            <person name="Miyauchi S."/>
            <person name="Viragh M."/>
            <person name="Kuo A."/>
            <person name="Thoen E."/>
            <person name="Andreopoulos B."/>
            <person name="Lu D."/>
            <person name="Skrede I."/>
            <person name="Drula E."/>
            <person name="Henrissat B."/>
            <person name="Morin E."/>
            <person name="Kohler A."/>
            <person name="Barry K."/>
            <person name="LaButti K."/>
            <person name="Morin E."/>
            <person name="Salamov A."/>
            <person name="Lipzen A."/>
            <person name="Mereny Z."/>
            <person name="Hegedus B."/>
            <person name="Baldrian P."/>
            <person name="Stursova M."/>
            <person name="Weitz H."/>
            <person name="Taylor A."/>
            <person name="Grigoriev I.V."/>
            <person name="Nagy L.G."/>
            <person name="Martin F."/>
            <person name="Kauserud H."/>
        </authorList>
    </citation>
    <scope>NUCLEOTIDE SEQUENCE</scope>
    <source>
        <strain evidence="1">CBHHK002</strain>
    </source>
</reference>
<comment type="caution">
    <text evidence="1">The sequence shown here is derived from an EMBL/GenBank/DDBJ whole genome shotgun (WGS) entry which is preliminary data.</text>
</comment>
<dbReference type="EMBL" id="JARIHO010000088">
    <property type="protein sequence ID" value="KAJ7307716.1"/>
    <property type="molecule type" value="Genomic_DNA"/>
</dbReference>